<dbReference type="WBParaSite" id="MCU_011310-RA">
    <property type="protein sequence ID" value="MCU_011310-RA"/>
    <property type="gene ID" value="MCU_011310"/>
</dbReference>
<evidence type="ECO:0000313" key="1">
    <source>
        <dbReference type="WBParaSite" id="MCU_011310-RA"/>
    </source>
</evidence>
<dbReference type="AlphaFoldDB" id="A0A5K3FU28"/>
<accession>A0A5K3FU28</accession>
<proteinExistence type="predicted"/>
<reference evidence="1" key="1">
    <citation type="submission" date="2019-11" db="UniProtKB">
        <authorList>
            <consortium name="WormBaseParasite"/>
        </authorList>
    </citation>
    <scope>IDENTIFICATION</scope>
</reference>
<sequence>MYSITLNTVLLKRAVSHSPIRSPQPPTRAPPFRSISPAARNLNSSLISTNIYPGLTFDGNSSMTHTSEV</sequence>
<protein>
    <submittedName>
        <fullName evidence="1">Ovule protein</fullName>
    </submittedName>
</protein>
<organism evidence="1">
    <name type="scientific">Mesocestoides corti</name>
    <name type="common">Flatworm</name>
    <dbReference type="NCBI Taxonomy" id="53468"/>
    <lineage>
        <taxon>Eukaryota</taxon>
        <taxon>Metazoa</taxon>
        <taxon>Spiralia</taxon>
        <taxon>Lophotrochozoa</taxon>
        <taxon>Platyhelminthes</taxon>
        <taxon>Cestoda</taxon>
        <taxon>Eucestoda</taxon>
        <taxon>Cyclophyllidea</taxon>
        <taxon>Mesocestoididae</taxon>
        <taxon>Mesocestoides</taxon>
    </lineage>
</organism>
<name>A0A5K3FU28_MESCO</name>